<dbReference type="InterPro" id="IPR014303">
    <property type="entry name" value="RNA_pol_sigma-70_ECF"/>
</dbReference>
<feature type="domain" description="RNA polymerase sigma factor 70 region 4 type 2" evidence="3">
    <location>
        <begin position="108"/>
        <end position="159"/>
    </location>
</feature>
<protein>
    <submittedName>
        <fullName evidence="4">ECF RNA polymerase sigma factor SigJ</fullName>
    </submittedName>
</protein>
<dbReference type="InterPro" id="IPR013325">
    <property type="entry name" value="RNA_pol_sigma_r2"/>
</dbReference>
<dbReference type="EMBL" id="CP036274">
    <property type="protein sequence ID" value="QDU31720.1"/>
    <property type="molecule type" value="Genomic_DNA"/>
</dbReference>
<dbReference type="InterPro" id="IPR052704">
    <property type="entry name" value="ECF_Sigma-70_Domain"/>
</dbReference>
<evidence type="ECO:0000313" key="5">
    <source>
        <dbReference type="Proteomes" id="UP000315017"/>
    </source>
</evidence>
<dbReference type="InterPro" id="IPR007627">
    <property type="entry name" value="RNA_pol_sigma70_r2"/>
</dbReference>
<dbReference type="InterPro" id="IPR013324">
    <property type="entry name" value="RNA_pol_sigma_r3/r4-like"/>
</dbReference>
<dbReference type="Gene3D" id="1.10.10.10">
    <property type="entry name" value="Winged helix-like DNA-binding domain superfamily/Winged helix DNA-binding domain"/>
    <property type="match status" value="1"/>
</dbReference>
<dbReference type="RefSeq" id="WP_145099305.1">
    <property type="nucleotide sequence ID" value="NZ_CP036274.1"/>
</dbReference>
<dbReference type="Pfam" id="PF08281">
    <property type="entry name" value="Sigma70_r4_2"/>
    <property type="match status" value="1"/>
</dbReference>
<evidence type="ECO:0000313" key="4">
    <source>
        <dbReference type="EMBL" id="QDU31720.1"/>
    </source>
</evidence>
<dbReference type="GO" id="GO:0003677">
    <property type="term" value="F:DNA binding"/>
    <property type="evidence" value="ECO:0007669"/>
    <property type="project" value="InterPro"/>
</dbReference>
<dbReference type="AlphaFoldDB" id="A0A517YNB1"/>
<dbReference type="InterPro" id="IPR036388">
    <property type="entry name" value="WH-like_DNA-bd_sf"/>
</dbReference>
<dbReference type="Pfam" id="PF04542">
    <property type="entry name" value="Sigma70_r2"/>
    <property type="match status" value="1"/>
</dbReference>
<sequence length="295" mass="32969">MPDAMTAALADFETHRPDLTRLAYRILGSRADADDVLQEAYLRWSNADVSAVRTPRAFLSTIVTRLSIDRRREIDARKETYIGPWLPEPVVESEVNRQSTDLAESVSLALMHVLETLSPVERAAYLLRKIFDYDYAEIAETLEKSETNCRQLVSRAEAHVHAERPRFTASREATRRMSERFLAACATGELTGIVQLLSDDIVIFSDGGGKATAAVRPVVGVNHVSRFLQGISRKAHANASYRHVLVNGEPGIAVFHDAALVNIIGFDLVDEQIRRIYFIRNPDKLARAQAELLSQ</sequence>
<name>A0A517YNB1_9BACT</name>
<dbReference type="GO" id="GO:0016987">
    <property type="term" value="F:sigma factor activity"/>
    <property type="evidence" value="ECO:0007669"/>
    <property type="project" value="InterPro"/>
</dbReference>
<evidence type="ECO:0000259" key="2">
    <source>
        <dbReference type="Pfam" id="PF04542"/>
    </source>
</evidence>
<dbReference type="PANTHER" id="PTHR30173:SF36">
    <property type="entry name" value="ECF RNA POLYMERASE SIGMA FACTOR SIGJ"/>
    <property type="match status" value="1"/>
</dbReference>
<evidence type="ECO:0000259" key="3">
    <source>
        <dbReference type="Pfam" id="PF08281"/>
    </source>
</evidence>
<dbReference type="NCBIfam" id="TIGR02937">
    <property type="entry name" value="sigma70-ECF"/>
    <property type="match status" value="1"/>
</dbReference>
<dbReference type="Gene3D" id="1.10.1740.10">
    <property type="match status" value="1"/>
</dbReference>
<dbReference type="InterPro" id="IPR013249">
    <property type="entry name" value="RNA_pol_sigma70_r4_t2"/>
</dbReference>
<gene>
    <name evidence="4" type="primary">sigJ</name>
    <name evidence="4" type="ORF">ETAA8_68800</name>
</gene>
<reference evidence="4 5" key="1">
    <citation type="submission" date="2019-02" db="EMBL/GenBank/DDBJ databases">
        <title>Deep-cultivation of Planctomycetes and their phenomic and genomic characterization uncovers novel biology.</title>
        <authorList>
            <person name="Wiegand S."/>
            <person name="Jogler M."/>
            <person name="Boedeker C."/>
            <person name="Pinto D."/>
            <person name="Vollmers J."/>
            <person name="Rivas-Marin E."/>
            <person name="Kohn T."/>
            <person name="Peeters S.H."/>
            <person name="Heuer A."/>
            <person name="Rast P."/>
            <person name="Oberbeckmann S."/>
            <person name="Bunk B."/>
            <person name="Jeske O."/>
            <person name="Meyerdierks A."/>
            <person name="Storesund J.E."/>
            <person name="Kallscheuer N."/>
            <person name="Luecker S."/>
            <person name="Lage O.M."/>
            <person name="Pohl T."/>
            <person name="Merkel B.J."/>
            <person name="Hornburger P."/>
            <person name="Mueller R.-W."/>
            <person name="Bruemmer F."/>
            <person name="Labrenz M."/>
            <person name="Spormann A.M."/>
            <person name="Op den Camp H."/>
            <person name="Overmann J."/>
            <person name="Amann R."/>
            <person name="Jetten M.S.M."/>
            <person name="Mascher T."/>
            <person name="Medema M.H."/>
            <person name="Devos D.P."/>
            <person name="Kaster A.-K."/>
            <person name="Ovreas L."/>
            <person name="Rohde M."/>
            <person name="Galperin M.Y."/>
            <person name="Jogler C."/>
        </authorList>
    </citation>
    <scope>NUCLEOTIDE SEQUENCE [LARGE SCALE GENOMIC DNA]</scope>
    <source>
        <strain evidence="4 5">ETA_A8</strain>
    </source>
</reference>
<accession>A0A517YNB1</accession>
<comment type="subunit">
    <text evidence="1">Interacts transiently with the RNA polymerase catalytic core formed by RpoA, RpoB, RpoC and RpoZ (2 alpha, 1 beta, 1 beta' and 1 omega subunit) to form the RNA polymerase holoenzyme that can initiate transcription.</text>
</comment>
<dbReference type="InterPro" id="IPR014284">
    <property type="entry name" value="RNA_pol_sigma-70_dom"/>
</dbReference>
<dbReference type="SUPFAM" id="SSF88946">
    <property type="entry name" value="Sigma2 domain of RNA polymerase sigma factors"/>
    <property type="match status" value="1"/>
</dbReference>
<dbReference type="InterPro" id="IPR032710">
    <property type="entry name" value="NTF2-like_dom_sf"/>
</dbReference>
<feature type="domain" description="RNA polymerase sigma-70 region 2" evidence="2">
    <location>
        <begin position="12"/>
        <end position="73"/>
    </location>
</feature>
<dbReference type="KEGG" id="aagg:ETAA8_68800"/>
<dbReference type="Proteomes" id="UP000315017">
    <property type="component" value="Chromosome"/>
</dbReference>
<keyword evidence="5" id="KW-1185">Reference proteome</keyword>
<proteinExistence type="predicted"/>
<dbReference type="Gene3D" id="3.10.450.50">
    <property type="match status" value="1"/>
</dbReference>
<dbReference type="OrthoDB" id="3211555at2"/>
<dbReference type="NCBIfam" id="TIGR02957">
    <property type="entry name" value="SigX4"/>
    <property type="match status" value="1"/>
</dbReference>
<evidence type="ECO:0000256" key="1">
    <source>
        <dbReference type="ARBA" id="ARBA00011344"/>
    </source>
</evidence>
<dbReference type="GO" id="GO:0006352">
    <property type="term" value="P:DNA-templated transcription initiation"/>
    <property type="evidence" value="ECO:0007669"/>
    <property type="project" value="InterPro"/>
</dbReference>
<dbReference type="NCBIfam" id="NF007214">
    <property type="entry name" value="PRK09636.1"/>
    <property type="match status" value="1"/>
</dbReference>
<dbReference type="PANTHER" id="PTHR30173">
    <property type="entry name" value="SIGMA 19 FACTOR"/>
    <property type="match status" value="1"/>
</dbReference>
<dbReference type="SUPFAM" id="SSF88659">
    <property type="entry name" value="Sigma3 and sigma4 domains of RNA polymerase sigma factors"/>
    <property type="match status" value="1"/>
</dbReference>
<dbReference type="SUPFAM" id="SSF54427">
    <property type="entry name" value="NTF2-like"/>
    <property type="match status" value="1"/>
</dbReference>
<organism evidence="4 5">
    <name type="scientific">Anatilimnocola aggregata</name>
    <dbReference type="NCBI Taxonomy" id="2528021"/>
    <lineage>
        <taxon>Bacteria</taxon>
        <taxon>Pseudomonadati</taxon>
        <taxon>Planctomycetota</taxon>
        <taxon>Planctomycetia</taxon>
        <taxon>Pirellulales</taxon>
        <taxon>Pirellulaceae</taxon>
        <taxon>Anatilimnocola</taxon>
    </lineage>
</organism>